<evidence type="ECO:0000313" key="1">
    <source>
        <dbReference type="EMBL" id="RAI00742.1"/>
    </source>
</evidence>
<dbReference type="AlphaFoldDB" id="A0A8B2NPZ9"/>
<dbReference type="EMBL" id="QHHQ01000003">
    <property type="protein sequence ID" value="RAI00742.1"/>
    <property type="molecule type" value="Genomic_DNA"/>
</dbReference>
<dbReference type="OrthoDB" id="192277at2"/>
<keyword evidence="2" id="KW-1185">Reference proteome</keyword>
<sequence length="214" mass="22906">MQRRRWRLSEASAIAFYDRLVAAADPARDPFDVHILAAILAVALVDGEGLAAGAGLDHADLARLAEAVFPAAADEIAARGGPAHQRDAEEASVRDVLLVFMSGDPVISRPLAAMVARRCKAPRHLWQDLGLNARSELKSLMTRHFAGFAARNRGDMKWKKFIYRTVCGAEGIPLCPAPTCAECDEVEVCFGDEDGASRLARLAAGAGTAQSRAI</sequence>
<protein>
    <submittedName>
        <fullName evidence="1">Hydrogenase</fullName>
    </submittedName>
</protein>
<accession>A0A8B2NPZ9</accession>
<evidence type="ECO:0000313" key="2">
    <source>
        <dbReference type="Proteomes" id="UP000249590"/>
    </source>
</evidence>
<dbReference type="GO" id="GO:0009399">
    <property type="term" value="P:nitrogen fixation"/>
    <property type="evidence" value="ECO:0007669"/>
    <property type="project" value="InterPro"/>
</dbReference>
<comment type="caution">
    <text evidence="1">The sequence shown here is derived from an EMBL/GenBank/DDBJ whole genome shotgun (WGS) entry which is preliminary data.</text>
</comment>
<gene>
    <name evidence="1" type="ORF">DLJ53_15965</name>
</gene>
<reference evidence="1 2" key="1">
    <citation type="submission" date="2018-05" db="EMBL/GenBank/DDBJ databases">
        <title>Acuticoccus sediminis sp. nov., isolated from deep-sea sediment of Indian Ocean.</title>
        <authorList>
            <person name="Liu X."/>
            <person name="Lai Q."/>
            <person name="Du Y."/>
            <person name="Sun F."/>
            <person name="Zhang X."/>
            <person name="Wang S."/>
            <person name="Shao Z."/>
        </authorList>
    </citation>
    <scope>NUCLEOTIDE SEQUENCE [LARGE SCALE GENOMIC DNA]</scope>
    <source>
        <strain evidence="1 2">PTG4-2</strain>
    </source>
</reference>
<dbReference type="Pfam" id="PF04891">
    <property type="entry name" value="NifQ"/>
    <property type="match status" value="1"/>
</dbReference>
<dbReference type="InterPro" id="IPR006975">
    <property type="entry name" value="NifQ"/>
</dbReference>
<proteinExistence type="predicted"/>
<dbReference type="GO" id="GO:0030151">
    <property type="term" value="F:molybdenum ion binding"/>
    <property type="evidence" value="ECO:0007669"/>
    <property type="project" value="InterPro"/>
</dbReference>
<dbReference type="Proteomes" id="UP000249590">
    <property type="component" value="Unassembled WGS sequence"/>
</dbReference>
<organism evidence="1 2">
    <name type="scientific">Acuticoccus sediminis</name>
    <dbReference type="NCBI Taxonomy" id="2184697"/>
    <lineage>
        <taxon>Bacteria</taxon>
        <taxon>Pseudomonadati</taxon>
        <taxon>Pseudomonadota</taxon>
        <taxon>Alphaproteobacteria</taxon>
        <taxon>Hyphomicrobiales</taxon>
        <taxon>Amorphaceae</taxon>
        <taxon>Acuticoccus</taxon>
    </lineage>
</organism>
<name>A0A8B2NPZ9_9HYPH</name>